<evidence type="ECO:0000256" key="8">
    <source>
        <dbReference type="SAM" id="Phobius"/>
    </source>
</evidence>
<comment type="similarity">
    <text evidence="2">Belongs to the ADIPOR family.</text>
</comment>
<dbReference type="HOGENOM" id="CLU_023075_2_0_1"/>
<dbReference type="GO" id="GO:0006882">
    <property type="term" value="P:intracellular zinc ion homeostasis"/>
    <property type="evidence" value="ECO:0007669"/>
    <property type="project" value="TreeGrafter"/>
</dbReference>
<feature type="transmembrane region" description="Helical" evidence="8">
    <location>
        <begin position="162"/>
        <end position="183"/>
    </location>
</feature>
<feature type="compositionally biased region" description="Basic and acidic residues" evidence="7">
    <location>
        <begin position="1"/>
        <end position="11"/>
    </location>
</feature>
<keyword evidence="10" id="KW-1185">Reference proteome</keyword>
<feature type="transmembrane region" description="Helical" evidence="8">
    <location>
        <begin position="227"/>
        <end position="251"/>
    </location>
</feature>
<dbReference type="PANTHER" id="PTHR20855:SF52">
    <property type="entry name" value="ADIPONECTIN RECEPTOR PROTEIN"/>
    <property type="match status" value="1"/>
</dbReference>
<evidence type="ECO:0000256" key="7">
    <source>
        <dbReference type="SAM" id="MobiDB-lite"/>
    </source>
</evidence>
<feature type="binding site" evidence="6">
    <location>
        <position position="294"/>
    </location>
    <ligand>
        <name>Zn(2+)</name>
        <dbReference type="ChEBI" id="CHEBI:29105"/>
    </ligand>
</feature>
<evidence type="ECO:0000256" key="6">
    <source>
        <dbReference type="PIRSR" id="PIRSR604254-1"/>
    </source>
</evidence>
<feature type="transmembrane region" description="Helical" evidence="8">
    <location>
        <begin position="257"/>
        <end position="275"/>
    </location>
</feature>
<evidence type="ECO:0000256" key="1">
    <source>
        <dbReference type="ARBA" id="ARBA00004141"/>
    </source>
</evidence>
<dbReference type="GO" id="GO:0038023">
    <property type="term" value="F:signaling receptor activity"/>
    <property type="evidence" value="ECO:0007669"/>
    <property type="project" value="TreeGrafter"/>
</dbReference>
<keyword evidence="5 8" id="KW-0472">Membrane</keyword>
<dbReference type="Pfam" id="PF03006">
    <property type="entry name" value="HlyIII"/>
    <property type="match status" value="1"/>
</dbReference>
<dbReference type="Proteomes" id="UP000016935">
    <property type="component" value="Unassembled WGS sequence"/>
</dbReference>
<accession>R0K489</accession>
<evidence type="ECO:0000256" key="2">
    <source>
        <dbReference type="ARBA" id="ARBA00007018"/>
    </source>
</evidence>
<evidence type="ECO:0000256" key="4">
    <source>
        <dbReference type="ARBA" id="ARBA00022989"/>
    </source>
</evidence>
<keyword evidence="6" id="KW-0479">Metal-binding</keyword>
<feature type="binding site" evidence="6">
    <location>
        <position position="298"/>
    </location>
    <ligand>
        <name>Zn(2+)</name>
        <dbReference type="ChEBI" id="CHEBI:29105"/>
    </ligand>
</feature>
<proteinExistence type="inferred from homology"/>
<dbReference type="GO" id="GO:0046872">
    <property type="term" value="F:metal ion binding"/>
    <property type="evidence" value="ECO:0007669"/>
    <property type="project" value="UniProtKB-KW"/>
</dbReference>
<keyword evidence="6" id="KW-0862">Zinc</keyword>
<name>R0K489_EXST2</name>
<dbReference type="STRING" id="671987.R0K489"/>
<feature type="transmembrane region" description="Helical" evidence="8">
    <location>
        <begin position="195"/>
        <end position="215"/>
    </location>
</feature>
<reference evidence="9 10" key="2">
    <citation type="journal article" date="2013" name="PLoS Genet.">
        <title>Comparative genome structure, secondary metabolite, and effector coding capacity across Cochliobolus pathogens.</title>
        <authorList>
            <person name="Condon B.J."/>
            <person name="Leng Y."/>
            <person name="Wu D."/>
            <person name="Bushley K.E."/>
            <person name="Ohm R.A."/>
            <person name="Otillar R."/>
            <person name="Martin J."/>
            <person name="Schackwitz W."/>
            <person name="Grimwood J."/>
            <person name="MohdZainudin N."/>
            <person name="Xue C."/>
            <person name="Wang R."/>
            <person name="Manning V.A."/>
            <person name="Dhillon B."/>
            <person name="Tu Z.J."/>
            <person name="Steffenson B.J."/>
            <person name="Salamov A."/>
            <person name="Sun H."/>
            <person name="Lowry S."/>
            <person name="LaButti K."/>
            <person name="Han J."/>
            <person name="Copeland A."/>
            <person name="Lindquist E."/>
            <person name="Barry K."/>
            <person name="Schmutz J."/>
            <person name="Baker S.E."/>
            <person name="Ciuffetti L.M."/>
            <person name="Grigoriev I.V."/>
            <person name="Zhong S."/>
            <person name="Turgeon B.G."/>
        </authorList>
    </citation>
    <scope>NUCLEOTIDE SEQUENCE [LARGE SCALE GENOMIC DNA]</scope>
    <source>
        <strain evidence="10">28A</strain>
    </source>
</reference>
<feature type="transmembrane region" description="Helical" evidence="8">
    <location>
        <begin position="296"/>
        <end position="313"/>
    </location>
</feature>
<evidence type="ECO:0000256" key="5">
    <source>
        <dbReference type="ARBA" id="ARBA00023136"/>
    </source>
</evidence>
<keyword evidence="4 8" id="KW-1133">Transmembrane helix</keyword>
<feature type="region of interest" description="Disordered" evidence="7">
    <location>
        <begin position="1"/>
        <end position="24"/>
    </location>
</feature>
<evidence type="ECO:0000313" key="10">
    <source>
        <dbReference type="Proteomes" id="UP000016935"/>
    </source>
</evidence>
<dbReference type="GO" id="GO:0016020">
    <property type="term" value="C:membrane"/>
    <property type="evidence" value="ECO:0007669"/>
    <property type="project" value="UniProtKB-SubCell"/>
</dbReference>
<dbReference type="OrthoDB" id="529367at2759"/>
<dbReference type="GeneID" id="19397552"/>
<reference evidence="9 10" key="1">
    <citation type="journal article" date="2012" name="PLoS Pathog.">
        <title>Diverse lifestyles and strategies of plant pathogenesis encoded in the genomes of eighteen Dothideomycetes fungi.</title>
        <authorList>
            <person name="Ohm R.A."/>
            <person name="Feau N."/>
            <person name="Henrissat B."/>
            <person name="Schoch C.L."/>
            <person name="Horwitz B.A."/>
            <person name="Barry K.W."/>
            <person name="Condon B.J."/>
            <person name="Copeland A.C."/>
            <person name="Dhillon B."/>
            <person name="Glaser F."/>
            <person name="Hesse C.N."/>
            <person name="Kosti I."/>
            <person name="LaButti K."/>
            <person name="Lindquist E.A."/>
            <person name="Lucas S."/>
            <person name="Salamov A.A."/>
            <person name="Bradshaw R.E."/>
            <person name="Ciuffetti L."/>
            <person name="Hamelin R.C."/>
            <person name="Kema G.H.J."/>
            <person name="Lawrence C."/>
            <person name="Scott J.A."/>
            <person name="Spatafora J.W."/>
            <person name="Turgeon B.G."/>
            <person name="de Wit P.J.G.M."/>
            <person name="Zhong S."/>
            <person name="Goodwin S.B."/>
            <person name="Grigoriev I.V."/>
        </authorList>
    </citation>
    <scope>NUCLEOTIDE SEQUENCE [LARGE SCALE GENOMIC DNA]</scope>
    <source>
        <strain evidence="10">28A</strain>
    </source>
</reference>
<evidence type="ECO:0000256" key="3">
    <source>
        <dbReference type="ARBA" id="ARBA00022692"/>
    </source>
</evidence>
<gene>
    <name evidence="9" type="ORF">SETTUDRAFT_155713</name>
</gene>
<sequence length="328" mass="36449">MTSHVRQDARENAGIAQGKNRGNGYGATSTSWHLAGKTCPVNGNLPKGEHDLIEWEDLLHWQRDNEFIPSSYRRATFSCYRSLQSVFRLHNETVNIWSHILGTIGFLCALGVLVVFIQREDVESADHLAVLIYFISVIACFFLSIVYHIFLDHSQYIRTWTGRLDCLGIVVPLWGTTIASTHFGFYCESTLREGYGIAATIAGLACAVTTLHPSFCGPASRRFRTAMYLLLGLSSFLPIVHGICLFGLGQMEWRMSLSYYLALGLCHGTGAMAYATRIPERWTPRRYDVVGNSHQIMHLLVVCGAVAYGLGVLKAQQHWAGLGCANVV</sequence>
<comment type="subcellular location">
    <subcellularLocation>
        <location evidence="1">Membrane</location>
        <topology evidence="1">Multi-pass membrane protein</topology>
    </subcellularLocation>
</comment>
<dbReference type="RefSeq" id="XP_008028941.1">
    <property type="nucleotide sequence ID" value="XM_008030750.1"/>
</dbReference>
<protein>
    <submittedName>
        <fullName evidence="9">Uncharacterized protein</fullName>
    </submittedName>
</protein>
<dbReference type="EMBL" id="KB908833">
    <property type="protein sequence ID" value="EOA83127.1"/>
    <property type="molecule type" value="Genomic_DNA"/>
</dbReference>
<feature type="binding site" evidence="6">
    <location>
        <position position="148"/>
    </location>
    <ligand>
        <name>Zn(2+)</name>
        <dbReference type="ChEBI" id="CHEBI:29105"/>
    </ligand>
</feature>
<dbReference type="PANTHER" id="PTHR20855">
    <property type="entry name" value="ADIPOR/PROGESTIN RECEPTOR-RELATED"/>
    <property type="match status" value="1"/>
</dbReference>
<evidence type="ECO:0000313" key="9">
    <source>
        <dbReference type="EMBL" id="EOA83127.1"/>
    </source>
</evidence>
<dbReference type="AlphaFoldDB" id="R0K489"/>
<feature type="transmembrane region" description="Helical" evidence="8">
    <location>
        <begin position="96"/>
        <end position="118"/>
    </location>
</feature>
<organism evidence="9 10">
    <name type="scientific">Exserohilum turcicum (strain 28A)</name>
    <name type="common">Northern leaf blight fungus</name>
    <name type="synonym">Setosphaeria turcica</name>
    <dbReference type="NCBI Taxonomy" id="671987"/>
    <lineage>
        <taxon>Eukaryota</taxon>
        <taxon>Fungi</taxon>
        <taxon>Dikarya</taxon>
        <taxon>Ascomycota</taxon>
        <taxon>Pezizomycotina</taxon>
        <taxon>Dothideomycetes</taxon>
        <taxon>Pleosporomycetidae</taxon>
        <taxon>Pleosporales</taxon>
        <taxon>Pleosporineae</taxon>
        <taxon>Pleosporaceae</taxon>
        <taxon>Exserohilum</taxon>
    </lineage>
</organism>
<keyword evidence="3 8" id="KW-0812">Transmembrane</keyword>
<feature type="transmembrane region" description="Helical" evidence="8">
    <location>
        <begin position="130"/>
        <end position="150"/>
    </location>
</feature>
<dbReference type="eggNOG" id="KOG0748">
    <property type="taxonomic scope" value="Eukaryota"/>
</dbReference>
<dbReference type="InterPro" id="IPR004254">
    <property type="entry name" value="AdipoR/HlyIII-related"/>
</dbReference>